<dbReference type="EMBL" id="MT732450">
    <property type="protein sequence ID" value="QQO97348.1"/>
    <property type="molecule type" value="Genomic_DNA"/>
</dbReference>
<evidence type="ECO:0000259" key="2">
    <source>
        <dbReference type="Pfam" id="PF25487"/>
    </source>
</evidence>
<dbReference type="Proteomes" id="UP000693899">
    <property type="component" value="Segment"/>
</dbReference>
<accession>A0A8E4UY23</accession>
<proteinExistence type="predicted"/>
<feature type="transmembrane region" description="Helical" evidence="1">
    <location>
        <begin position="68"/>
        <end position="88"/>
    </location>
</feature>
<keyword evidence="1" id="KW-0472">Membrane</keyword>
<reference evidence="3" key="1">
    <citation type="submission" date="2020-07" db="EMBL/GenBank/DDBJ databases">
        <title>Highly diverse flavobacterial phages as mortality factor during North Sea spring blooms.</title>
        <authorList>
            <person name="Bartlau N."/>
            <person name="Wichels A."/>
            <person name="Krohne G."/>
            <person name="Adriaenssens E.M."/>
            <person name="Heins A."/>
            <person name="Fuchs B.M."/>
            <person name="Amann R."/>
            <person name="Moraru C."/>
        </authorList>
    </citation>
    <scope>NUCLEOTIDE SEQUENCE</scope>
</reference>
<dbReference type="Pfam" id="PF25487">
    <property type="entry name" value="ETR1_N"/>
    <property type="match status" value="1"/>
</dbReference>
<feature type="transmembrane region" description="Helical" evidence="1">
    <location>
        <begin position="36"/>
        <end position="56"/>
    </location>
</feature>
<protein>
    <recommendedName>
        <fullName evidence="2">Ethylene receptor 1-like N-terminal domain-containing protein</fullName>
    </recommendedName>
</protein>
<keyword evidence="1" id="KW-0812">Transmembrane</keyword>
<evidence type="ECO:0000256" key="1">
    <source>
        <dbReference type="SAM" id="Phobius"/>
    </source>
</evidence>
<evidence type="ECO:0000313" key="3">
    <source>
        <dbReference type="EMBL" id="QQO97348.1"/>
    </source>
</evidence>
<dbReference type="InterPro" id="IPR058544">
    <property type="entry name" value="ETR1_N"/>
</dbReference>
<organism evidence="3 4">
    <name type="scientific">Maribacter phage Colly_1</name>
    <dbReference type="NCBI Taxonomy" id="2745691"/>
    <lineage>
        <taxon>Viruses</taxon>
        <taxon>Duplodnaviria</taxon>
        <taxon>Heunggongvirae</taxon>
        <taxon>Uroviricota</taxon>
        <taxon>Caudoviricetes</taxon>
        <taxon>Molycolviridae</taxon>
        <taxon>Mollyvirus</taxon>
        <taxon>Mollyvirus colly</taxon>
    </lineage>
</organism>
<evidence type="ECO:0000313" key="4">
    <source>
        <dbReference type="Proteomes" id="UP000693899"/>
    </source>
</evidence>
<keyword evidence="1" id="KW-1133">Transmembrane helix</keyword>
<sequence length="289" mass="32655">MILQEHNMDSFESAAQMNMDGMVCWLMDAEIARDMFIANIVIGVSYFVISGLLVLLARTTWDLLSRSFKLNLGLFSFFILFCGIGHIIKVLNIWEGMFRLELAIDIATAVISVVEATFLTYGMRRFTSKVKLNKSIFDANFKDVLVLTGVLALKNKKPTTALKRNTLDNKTVLDILFGKSDLSKLFFYDLENIIFNYEFVIGGLKVIRKTQPSEGTYLVIKTTEAQELSGFTIVDSNTWIYCDKGSFVNLPLDKVVGVNSYSHHSKNKVIKISIAANSQLRMYFSKSKI</sequence>
<feature type="domain" description="Ethylene receptor 1-like N-terminal" evidence="2">
    <location>
        <begin position="35"/>
        <end position="119"/>
    </location>
</feature>
<gene>
    <name evidence="3" type="ORF">Colly1_63</name>
</gene>
<keyword evidence="4" id="KW-1185">Reference proteome</keyword>
<feature type="transmembrane region" description="Helical" evidence="1">
    <location>
        <begin position="100"/>
        <end position="121"/>
    </location>
</feature>
<name>A0A8E4UY23_9CAUD</name>